<keyword evidence="5 8" id="KW-0819">tRNA processing</keyword>
<dbReference type="InterPro" id="IPR002905">
    <property type="entry name" value="Trm1"/>
</dbReference>
<evidence type="ECO:0000256" key="7">
    <source>
        <dbReference type="ARBA" id="ARBA00039099"/>
    </source>
</evidence>
<dbReference type="Gene3D" id="3.30.56.70">
    <property type="entry name" value="N2,N2-dimethylguanosine tRNA methyltransferase, C-terminal domain"/>
    <property type="match status" value="1"/>
</dbReference>
<evidence type="ECO:0000256" key="6">
    <source>
        <dbReference type="ARBA" id="ARBA00022884"/>
    </source>
</evidence>
<organism evidence="11 12">
    <name type="scientific">Salinigranum rubrum</name>
    <dbReference type="NCBI Taxonomy" id="755307"/>
    <lineage>
        <taxon>Archaea</taxon>
        <taxon>Methanobacteriati</taxon>
        <taxon>Methanobacteriota</taxon>
        <taxon>Stenosarchaea group</taxon>
        <taxon>Halobacteria</taxon>
        <taxon>Halobacteriales</taxon>
        <taxon>Haloferacaceae</taxon>
        <taxon>Salinigranum</taxon>
    </lineage>
</organism>
<evidence type="ECO:0000256" key="9">
    <source>
        <dbReference type="PROSITE-ProRule" id="PRU00958"/>
    </source>
</evidence>
<dbReference type="GO" id="GO:0046872">
    <property type="term" value="F:metal ion binding"/>
    <property type="evidence" value="ECO:0007669"/>
    <property type="project" value="UniProtKB-KW"/>
</dbReference>
<dbReference type="Proteomes" id="UP000236584">
    <property type="component" value="Chromosome"/>
</dbReference>
<comment type="similarity">
    <text evidence="8 9">Belongs to the class I-like SAM-binding methyltransferase superfamily. Trm1 family.</text>
</comment>
<dbReference type="AlphaFoldDB" id="A0A2I8VQU3"/>
<dbReference type="EC" id="2.1.1.216" evidence="7 8"/>
<feature type="region of interest" description="Disordered" evidence="10">
    <location>
        <begin position="1"/>
        <end position="30"/>
    </location>
</feature>
<proteinExistence type="inferred from homology"/>
<dbReference type="SUPFAM" id="SSF53335">
    <property type="entry name" value="S-adenosyl-L-methionine-dependent methyltransferases"/>
    <property type="match status" value="1"/>
</dbReference>
<feature type="binding site" evidence="8">
    <location>
        <position position="108"/>
    </location>
    <ligand>
        <name>S-adenosyl-L-methionine</name>
        <dbReference type="ChEBI" id="CHEBI:59789"/>
    </ligand>
</feature>
<dbReference type="OrthoDB" id="372177at2157"/>
<dbReference type="GeneID" id="35594270"/>
<keyword evidence="3 8" id="KW-0808">Transferase</keyword>
<evidence type="ECO:0000313" key="11">
    <source>
        <dbReference type="EMBL" id="AUV83509.1"/>
    </source>
</evidence>
<dbReference type="GO" id="GO:0160104">
    <property type="term" value="F:tRNA (guanine(26)-N2)-dimethyltransferase activity"/>
    <property type="evidence" value="ECO:0007669"/>
    <property type="project" value="UniProtKB-UniRule"/>
</dbReference>
<dbReference type="GO" id="GO:0002940">
    <property type="term" value="P:tRNA N2-guanine methylation"/>
    <property type="evidence" value="ECO:0007669"/>
    <property type="project" value="TreeGrafter"/>
</dbReference>
<keyword evidence="6 8" id="KW-0694">RNA-binding</keyword>
<dbReference type="HAMAP" id="MF_00290">
    <property type="entry name" value="tRNA_dimethyltr_TRM1"/>
    <property type="match status" value="1"/>
</dbReference>
<dbReference type="InterPro" id="IPR029063">
    <property type="entry name" value="SAM-dependent_MTases_sf"/>
</dbReference>
<feature type="binding site" evidence="8">
    <location>
        <position position="37"/>
    </location>
    <ligand>
        <name>S-adenosyl-L-methionine</name>
        <dbReference type="ChEBI" id="CHEBI:59789"/>
    </ligand>
</feature>
<comment type="function">
    <text evidence="8">Dimethylates a single guanine residue at position 26 of a number of tRNAs using S-adenosyl-L-methionine as donor of the methyl groups.</text>
</comment>
<evidence type="ECO:0000256" key="2">
    <source>
        <dbReference type="ARBA" id="ARBA00022603"/>
    </source>
</evidence>
<dbReference type="NCBIfam" id="TIGR00308">
    <property type="entry name" value="TRM1"/>
    <property type="match status" value="1"/>
</dbReference>
<dbReference type="Gene3D" id="3.40.50.150">
    <property type="entry name" value="Vaccinia Virus protein VP39"/>
    <property type="match status" value="1"/>
</dbReference>
<comment type="caution">
    <text evidence="8">Lacks conserved residue(s) required for the propagation of feature annotation.</text>
</comment>
<gene>
    <name evidence="8" type="primary">trm1</name>
    <name evidence="11" type="ORF">C2R22_19220</name>
</gene>
<dbReference type="EMBL" id="CP026309">
    <property type="protein sequence ID" value="AUV83509.1"/>
    <property type="molecule type" value="Genomic_DNA"/>
</dbReference>
<evidence type="ECO:0000256" key="3">
    <source>
        <dbReference type="ARBA" id="ARBA00022679"/>
    </source>
</evidence>
<dbReference type="InterPro" id="IPR022923">
    <property type="entry name" value="TRM1_arc_bac"/>
</dbReference>
<sequence length="373" mass="40331">MLVSEGGAEIEVPEARDGASDGSGDGVFFNPTQELNRDVTVAVLRAYRDRDPRASSYLDAMAASGIRGVRAGLDGYDVTCADVDSEAVDLARENLARNDVAGEAVHRDVNALLHDEGPFDVVDVDPFGTPIPFVDSAFANTRDLVCVTATDTAPLCGAHLNSGVRKYATVPQNTEYHAEMGLRVLVSALVRTAARYDTAAVPILSHVTRHYARTYLELDHRATSADAAVDELGYVHHCDDCLHRVSERGLVAHPPEECPHCGASLRTAGPIWLGPVRDAEFARAVREEVTDDMGEAKAARSLLETLEHEIEAPTHYDQHKLCKRWGVPAPGMDDFVAALEDAGYEAARAHYHGTALKTSATVAEMRTATEDLF</sequence>
<dbReference type="RefSeq" id="WP_103427198.1">
    <property type="nucleotide sequence ID" value="NZ_CP026309.1"/>
</dbReference>
<dbReference type="KEGG" id="srub:C2R22_19220"/>
<feature type="binding site" evidence="8">
    <location>
        <position position="67"/>
    </location>
    <ligand>
        <name>S-adenosyl-L-methionine</name>
        <dbReference type="ChEBI" id="CHEBI:59789"/>
    </ligand>
</feature>
<dbReference type="GO" id="GO:0000049">
    <property type="term" value="F:tRNA binding"/>
    <property type="evidence" value="ECO:0007669"/>
    <property type="project" value="UniProtKB-UniRule"/>
</dbReference>
<feature type="binding site" evidence="8">
    <location>
        <position position="258"/>
    </location>
    <ligand>
        <name>Zn(2+)</name>
        <dbReference type="ChEBI" id="CHEBI:29105"/>
    </ligand>
</feature>
<dbReference type="PROSITE" id="PS51626">
    <property type="entry name" value="SAM_MT_TRM1"/>
    <property type="match status" value="1"/>
</dbReference>
<keyword evidence="8" id="KW-0862">Zinc</keyword>
<keyword evidence="12" id="KW-1185">Reference proteome</keyword>
<evidence type="ECO:0000256" key="10">
    <source>
        <dbReference type="SAM" id="MobiDB-lite"/>
    </source>
</evidence>
<feature type="binding site" evidence="8">
    <location>
        <position position="82"/>
    </location>
    <ligand>
        <name>S-adenosyl-L-methionine</name>
        <dbReference type="ChEBI" id="CHEBI:59789"/>
    </ligand>
</feature>
<keyword evidence="2 8" id="KW-0489">Methyltransferase</keyword>
<feature type="binding site" evidence="8">
    <location>
        <position position="238"/>
    </location>
    <ligand>
        <name>Zn(2+)</name>
        <dbReference type="ChEBI" id="CHEBI:29105"/>
    </ligand>
</feature>
<keyword evidence="8" id="KW-0479">Metal-binding</keyword>
<evidence type="ECO:0000256" key="8">
    <source>
        <dbReference type="HAMAP-Rule" id="MF_00290"/>
    </source>
</evidence>
<keyword evidence="1 8" id="KW-0820">tRNA-binding</keyword>
<evidence type="ECO:0000256" key="1">
    <source>
        <dbReference type="ARBA" id="ARBA00022555"/>
    </source>
</evidence>
<dbReference type="Pfam" id="PF02005">
    <property type="entry name" value="TRM"/>
    <property type="match status" value="1"/>
</dbReference>
<protein>
    <recommendedName>
        <fullName evidence="7 8">tRNA (guanine(26)-N(2))-dimethyltransferase</fullName>
        <ecNumber evidence="7 8">2.1.1.216</ecNumber>
    </recommendedName>
    <alternativeName>
        <fullName evidence="8">tRNA 2,2-dimethylguanosine-26 methyltransferase</fullName>
    </alternativeName>
    <alternativeName>
        <fullName evidence="8">tRNA(guanine-26,N(2)-N(2)) methyltransferase</fullName>
    </alternativeName>
    <alternativeName>
        <fullName evidence="8">tRNA(m(2,2)G26)dimethyltransferase</fullName>
    </alternativeName>
</protein>
<name>A0A2I8VQU3_9EURY</name>
<accession>A0A2I8VQU3</accession>
<reference evidence="11 12" key="1">
    <citation type="submission" date="2018-01" db="EMBL/GenBank/DDBJ databases">
        <title>Complete genome sequence of Salinigranum rubrum GX10T, an extremely halophilic archaeon isolated from a marine solar saltern.</title>
        <authorList>
            <person name="Han S."/>
        </authorList>
    </citation>
    <scope>NUCLEOTIDE SEQUENCE [LARGE SCALE GENOMIC DNA]</scope>
    <source>
        <strain evidence="11 12">GX10</strain>
    </source>
</reference>
<keyword evidence="4 8" id="KW-0949">S-adenosyl-L-methionine</keyword>
<feature type="binding site" evidence="8">
    <location>
        <position position="261"/>
    </location>
    <ligand>
        <name>Zn(2+)</name>
        <dbReference type="ChEBI" id="CHEBI:29105"/>
    </ligand>
</feature>
<evidence type="ECO:0000256" key="5">
    <source>
        <dbReference type="ARBA" id="ARBA00022694"/>
    </source>
</evidence>
<feature type="binding site" evidence="8">
    <location>
        <position position="241"/>
    </location>
    <ligand>
        <name>Zn(2+)</name>
        <dbReference type="ChEBI" id="CHEBI:29105"/>
    </ligand>
</feature>
<dbReference type="PANTHER" id="PTHR10631">
    <property type="entry name" value="N 2 ,N 2 -DIMETHYLGUANOSINE TRNA METHYLTRANSFERASE"/>
    <property type="match status" value="1"/>
</dbReference>
<dbReference type="InterPro" id="IPR042296">
    <property type="entry name" value="tRNA_met_Trm1_C"/>
</dbReference>
<evidence type="ECO:0000313" key="12">
    <source>
        <dbReference type="Proteomes" id="UP000236584"/>
    </source>
</evidence>
<evidence type="ECO:0000256" key="4">
    <source>
        <dbReference type="ARBA" id="ARBA00022691"/>
    </source>
</evidence>
<comment type="catalytic activity">
    <reaction evidence="8">
        <text>guanosine(26) in tRNA + 2 S-adenosyl-L-methionine = N(2)-dimethylguanosine(26) in tRNA + 2 S-adenosyl-L-homocysteine + 2 H(+)</text>
        <dbReference type="Rhea" id="RHEA:43140"/>
        <dbReference type="Rhea" id="RHEA-COMP:10359"/>
        <dbReference type="Rhea" id="RHEA-COMP:10360"/>
        <dbReference type="ChEBI" id="CHEBI:15378"/>
        <dbReference type="ChEBI" id="CHEBI:57856"/>
        <dbReference type="ChEBI" id="CHEBI:59789"/>
        <dbReference type="ChEBI" id="CHEBI:74269"/>
        <dbReference type="ChEBI" id="CHEBI:74513"/>
        <dbReference type="EC" id="2.1.1.216"/>
    </reaction>
</comment>
<dbReference type="PANTHER" id="PTHR10631:SF3">
    <property type="entry name" value="TRNA (GUANINE(26)-N(2))-DIMETHYLTRANSFERASE"/>
    <property type="match status" value="1"/>
</dbReference>
<dbReference type="NCBIfam" id="NF003327">
    <property type="entry name" value="PRK04338.1-1"/>
    <property type="match status" value="1"/>
</dbReference>